<dbReference type="InParanoid" id="C1DYR0"/>
<dbReference type="AlphaFoldDB" id="C1DYR0"/>
<evidence type="ECO:0000313" key="3">
    <source>
        <dbReference type="Proteomes" id="UP000002009"/>
    </source>
</evidence>
<accession>C1DYR0</accession>
<feature type="compositionally biased region" description="Acidic residues" evidence="1">
    <location>
        <begin position="114"/>
        <end position="130"/>
    </location>
</feature>
<dbReference type="Proteomes" id="UP000002009">
    <property type="component" value="Chromosome 2"/>
</dbReference>
<gene>
    <name evidence="2" type="ORF">MICPUN_98774</name>
</gene>
<dbReference type="EMBL" id="CP001323">
    <property type="protein sequence ID" value="ACO61471.1"/>
    <property type="molecule type" value="Genomic_DNA"/>
</dbReference>
<feature type="compositionally biased region" description="Low complexity" evidence="1">
    <location>
        <begin position="388"/>
        <end position="418"/>
    </location>
</feature>
<dbReference type="OrthoDB" id="10684106at2759"/>
<keyword evidence="3" id="KW-1185">Reference proteome</keyword>
<proteinExistence type="predicted"/>
<sequence length="523" mass="55033">MDMPNSGDRSNGAAAPKKPESQSGAAKKKKKKGGGGGPRPQDDAAIAARVQLLEELDNAPQPQREEQWSTVSKNALPKTVAKTVAKAVVKDPSSVAESHATGHAFGALTKFMEADGDGDGDGDESGDEPGEASAGAFNVSDFKVSRPFYHTFEDTGKGVWCCVVTSPSGFDSAPIPITATVKRAGKLKPNSPPPALVPEEEAEVVLDFKRRQKEERKKAAAEGGKKKKKKKKGGGAAAAEDAPPPPDTSEVIVTQNPLPSGPEDKARLSKEILDDLFAASAYRPPTTDAVPDPNGSDNFYNGSDPRHDSRGPARGVPPPPGLGGFVRPVPTRREEHVESPPLHAERPATAAADTDPPLYAEQPATAAADSAAIVAQMQAQMARMMQAQQGALISQQAAALEQAQAQMLAMQRQMAEMQRQLEETRAREAAAPRRGPARGERSAASERDWRADAPGPVGVEALEANPRDKSRGGSSGAGNGGVRPNPFRRTKQAPAVPPPPGFEPKPRDPNAYVPPALRGAARE</sequence>
<dbReference type="GeneID" id="8240925"/>
<organism evidence="2 3">
    <name type="scientific">Micromonas commoda (strain RCC299 / NOUM17 / CCMP2709)</name>
    <name type="common">Picoplanktonic green alga</name>
    <dbReference type="NCBI Taxonomy" id="296587"/>
    <lineage>
        <taxon>Eukaryota</taxon>
        <taxon>Viridiplantae</taxon>
        <taxon>Chlorophyta</taxon>
        <taxon>Mamiellophyceae</taxon>
        <taxon>Mamiellales</taxon>
        <taxon>Mamiellaceae</taxon>
        <taxon>Micromonas</taxon>
    </lineage>
</organism>
<dbReference type="KEGG" id="mis:MICPUN_98774"/>
<feature type="compositionally biased region" description="Basic and acidic residues" evidence="1">
    <location>
        <begin position="331"/>
        <end position="346"/>
    </location>
</feature>
<evidence type="ECO:0000256" key="1">
    <source>
        <dbReference type="SAM" id="MobiDB-lite"/>
    </source>
</evidence>
<reference evidence="2 3" key="1">
    <citation type="journal article" date="2009" name="Science">
        <title>Green evolution and dynamic adaptations revealed by genomes of the marine picoeukaryotes Micromonas.</title>
        <authorList>
            <person name="Worden A.Z."/>
            <person name="Lee J.H."/>
            <person name="Mock T."/>
            <person name="Rouze P."/>
            <person name="Simmons M.P."/>
            <person name="Aerts A.L."/>
            <person name="Allen A.E."/>
            <person name="Cuvelier M.L."/>
            <person name="Derelle E."/>
            <person name="Everett M.V."/>
            <person name="Foulon E."/>
            <person name="Grimwood J."/>
            <person name="Gundlach H."/>
            <person name="Henrissat B."/>
            <person name="Napoli C."/>
            <person name="McDonald S.M."/>
            <person name="Parker M.S."/>
            <person name="Rombauts S."/>
            <person name="Salamov A."/>
            <person name="Von Dassow P."/>
            <person name="Badger J.H."/>
            <person name="Coutinho P.M."/>
            <person name="Demir E."/>
            <person name="Dubchak I."/>
            <person name="Gentemann C."/>
            <person name="Eikrem W."/>
            <person name="Gready J.E."/>
            <person name="John U."/>
            <person name="Lanier W."/>
            <person name="Lindquist E.A."/>
            <person name="Lucas S."/>
            <person name="Mayer K.F."/>
            <person name="Moreau H."/>
            <person name="Not F."/>
            <person name="Otillar R."/>
            <person name="Panaud O."/>
            <person name="Pangilinan J."/>
            <person name="Paulsen I."/>
            <person name="Piegu B."/>
            <person name="Poliakov A."/>
            <person name="Robbens S."/>
            <person name="Schmutz J."/>
            <person name="Toulza E."/>
            <person name="Wyss T."/>
            <person name="Zelensky A."/>
            <person name="Zhou K."/>
            <person name="Armbrust E.V."/>
            <person name="Bhattacharya D."/>
            <person name="Goodenough U.W."/>
            <person name="Van de Peer Y."/>
            <person name="Grigoriev I.V."/>
        </authorList>
    </citation>
    <scope>NUCLEOTIDE SEQUENCE [LARGE SCALE GENOMIC DNA]</scope>
    <source>
        <strain evidence="3">RCC299 / NOUM17</strain>
    </source>
</reference>
<feature type="compositionally biased region" description="Basic and acidic residues" evidence="1">
    <location>
        <begin position="262"/>
        <end position="273"/>
    </location>
</feature>
<feature type="region of interest" description="Disordered" evidence="1">
    <location>
        <begin position="184"/>
        <end position="368"/>
    </location>
</feature>
<feature type="region of interest" description="Disordered" evidence="1">
    <location>
        <begin position="107"/>
        <end position="136"/>
    </location>
</feature>
<name>C1DYR0_MICCC</name>
<dbReference type="OMA" id="MISISAN"/>
<dbReference type="RefSeq" id="XP_002500213.1">
    <property type="nucleotide sequence ID" value="XM_002500167.1"/>
</dbReference>
<feature type="compositionally biased region" description="Basic and acidic residues" evidence="1">
    <location>
        <begin position="206"/>
        <end position="224"/>
    </location>
</feature>
<evidence type="ECO:0000313" key="2">
    <source>
        <dbReference type="EMBL" id="ACO61471.1"/>
    </source>
</evidence>
<feature type="compositionally biased region" description="Basic and acidic residues" evidence="1">
    <location>
        <begin position="419"/>
        <end position="451"/>
    </location>
</feature>
<feature type="region of interest" description="Disordered" evidence="1">
    <location>
        <begin position="388"/>
        <end position="523"/>
    </location>
</feature>
<feature type="region of interest" description="Disordered" evidence="1">
    <location>
        <begin position="1"/>
        <end position="74"/>
    </location>
</feature>
<protein>
    <submittedName>
        <fullName evidence="2">Uncharacterized protein</fullName>
    </submittedName>
</protein>
<feature type="compositionally biased region" description="Low complexity" evidence="1">
    <location>
        <begin position="347"/>
        <end position="368"/>
    </location>
</feature>